<dbReference type="AlphaFoldDB" id="A0A835PB61"/>
<accession>A0A835PB61</accession>
<dbReference type="EMBL" id="JADCNL010000314">
    <property type="protein sequence ID" value="KAG0448517.1"/>
    <property type="molecule type" value="Genomic_DNA"/>
</dbReference>
<gene>
    <name evidence="1" type="ORF">HPP92_027797</name>
</gene>
<sequence length="121" mass="13509">MRSIFSLMLFTTTDKSSHAERSSTSNISSVTASSSYEMVRCFLILCSSMFESLTVRFFCLLLLSTNLATGSRGKAKPNSPHTKHHLIFTLEELHPSSAPFCNRGGRKGFNEHFRKLVVSKS</sequence>
<reference evidence="1 2" key="1">
    <citation type="journal article" date="2020" name="Nat. Food">
        <title>A phased Vanilla planifolia genome enables genetic improvement of flavour and production.</title>
        <authorList>
            <person name="Hasing T."/>
            <person name="Tang H."/>
            <person name="Brym M."/>
            <person name="Khazi F."/>
            <person name="Huang T."/>
            <person name="Chambers A.H."/>
        </authorList>
    </citation>
    <scope>NUCLEOTIDE SEQUENCE [LARGE SCALE GENOMIC DNA]</scope>
    <source>
        <tissue evidence="1">Leaf</tissue>
    </source>
</reference>
<name>A0A835PB61_VANPL</name>
<organism evidence="1 2">
    <name type="scientific">Vanilla planifolia</name>
    <name type="common">Vanilla</name>
    <dbReference type="NCBI Taxonomy" id="51239"/>
    <lineage>
        <taxon>Eukaryota</taxon>
        <taxon>Viridiplantae</taxon>
        <taxon>Streptophyta</taxon>
        <taxon>Embryophyta</taxon>
        <taxon>Tracheophyta</taxon>
        <taxon>Spermatophyta</taxon>
        <taxon>Magnoliopsida</taxon>
        <taxon>Liliopsida</taxon>
        <taxon>Asparagales</taxon>
        <taxon>Orchidaceae</taxon>
        <taxon>Vanilloideae</taxon>
        <taxon>Vanilleae</taxon>
        <taxon>Vanilla</taxon>
    </lineage>
</organism>
<evidence type="ECO:0000313" key="1">
    <source>
        <dbReference type="EMBL" id="KAG0448517.1"/>
    </source>
</evidence>
<dbReference type="Proteomes" id="UP000636800">
    <property type="component" value="Unassembled WGS sequence"/>
</dbReference>
<evidence type="ECO:0000313" key="2">
    <source>
        <dbReference type="Proteomes" id="UP000636800"/>
    </source>
</evidence>
<proteinExistence type="predicted"/>
<comment type="caution">
    <text evidence="1">The sequence shown here is derived from an EMBL/GenBank/DDBJ whole genome shotgun (WGS) entry which is preliminary data.</text>
</comment>
<protein>
    <submittedName>
        <fullName evidence="1">Uncharacterized protein</fullName>
    </submittedName>
</protein>
<keyword evidence="2" id="KW-1185">Reference proteome</keyword>